<comment type="similarity">
    <text evidence="2">Belongs to the CLV3/ESR signal peptide family.</text>
</comment>
<sequence length="100" mass="11181">MSLITVKHFTLLVLLCFLVIQESHGCTTSRSKCILQKEVASMRLLNRKVLGNQVAAFGKGYYNHAEKINEKFADWELRGVPAGPDPLHHNGANPKKPRTP</sequence>
<evidence type="ECO:0000313" key="8">
    <source>
        <dbReference type="Proteomes" id="UP001152561"/>
    </source>
</evidence>
<name>A0A9Q1REG9_9SOLA</name>
<dbReference type="EMBL" id="JAJAGQ010000010">
    <property type="protein sequence ID" value="KAJ8552041.1"/>
    <property type="molecule type" value="Genomic_DNA"/>
</dbReference>
<gene>
    <name evidence="7" type="ORF">K7X08_028484</name>
</gene>
<evidence type="ECO:0000256" key="4">
    <source>
        <dbReference type="ARBA" id="ARBA00022729"/>
    </source>
</evidence>
<dbReference type="PANTHER" id="PTHR36349:SF2">
    <property type="entry name" value="PROTEIN CLAVATA 3"/>
    <property type="match status" value="1"/>
</dbReference>
<evidence type="ECO:0000256" key="3">
    <source>
        <dbReference type="ARBA" id="ARBA00022525"/>
    </source>
</evidence>
<dbReference type="PANTHER" id="PTHR36349">
    <property type="entry name" value="PROTEIN CLAVATA 3"/>
    <property type="match status" value="1"/>
</dbReference>
<dbReference type="OrthoDB" id="1862509at2759"/>
<dbReference type="GO" id="GO:0033612">
    <property type="term" value="F:receptor serine/threonine kinase binding"/>
    <property type="evidence" value="ECO:0007669"/>
    <property type="project" value="InterPro"/>
</dbReference>
<protein>
    <submittedName>
        <fullName evidence="7">Uncharacterized protein</fullName>
    </submittedName>
</protein>
<feature type="chain" id="PRO_5040367637" evidence="6">
    <location>
        <begin position="26"/>
        <end position="100"/>
    </location>
</feature>
<dbReference type="Proteomes" id="UP001152561">
    <property type="component" value="Unassembled WGS sequence"/>
</dbReference>
<evidence type="ECO:0000256" key="2">
    <source>
        <dbReference type="ARBA" id="ARBA00005416"/>
    </source>
</evidence>
<dbReference type="InterPro" id="IPR044962">
    <property type="entry name" value="CLV3/ESR"/>
</dbReference>
<keyword evidence="3" id="KW-0964">Secreted</keyword>
<evidence type="ECO:0000256" key="6">
    <source>
        <dbReference type="SAM" id="SignalP"/>
    </source>
</evidence>
<reference evidence="8" key="1">
    <citation type="journal article" date="2023" name="Proc. Natl. Acad. Sci. U.S.A.">
        <title>Genomic and structural basis for evolution of tropane alkaloid biosynthesis.</title>
        <authorList>
            <person name="Wanga Y.-J."/>
            <person name="Taina T."/>
            <person name="Yua J.-Y."/>
            <person name="Lia J."/>
            <person name="Xua B."/>
            <person name="Chenc J."/>
            <person name="D'Auriad J.C."/>
            <person name="Huanga J.-P."/>
            <person name="Huanga S.-X."/>
        </authorList>
    </citation>
    <scope>NUCLEOTIDE SEQUENCE [LARGE SCALE GENOMIC DNA]</scope>
    <source>
        <strain evidence="8">cv. KIB-2019</strain>
    </source>
</reference>
<evidence type="ECO:0000256" key="5">
    <source>
        <dbReference type="ARBA" id="ARBA00022782"/>
    </source>
</evidence>
<dbReference type="GO" id="GO:0030154">
    <property type="term" value="P:cell differentiation"/>
    <property type="evidence" value="ECO:0007669"/>
    <property type="project" value="UniProtKB-KW"/>
</dbReference>
<keyword evidence="5" id="KW-0221">Differentiation</keyword>
<comment type="subcellular location">
    <subcellularLocation>
        <location evidence="1">Secreted</location>
    </subcellularLocation>
</comment>
<evidence type="ECO:0000256" key="1">
    <source>
        <dbReference type="ARBA" id="ARBA00004613"/>
    </source>
</evidence>
<proteinExistence type="inferred from homology"/>
<organism evidence="7 8">
    <name type="scientific">Anisodus acutangulus</name>
    <dbReference type="NCBI Taxonomy" id="402998"/>
    <lineage>
        <taxon>Eukaryota</taxon>
        <taxon>Viridiplantae</taxon>
        <taxon>Streptophyta</taxon>
        <taxon>Embryophyta</taxon>
        <taxon>Tracheophyta</taxon>
        <taxon>Spermatophyta</taxon>
        <taxon>Magnoliopsida</taxon>
        <taxon>eudicotyledons</taxon>
        <taxon>Gunneridae</taxon>
        <taxon>Pentapetalae</taxon>
        <taxon>asterids</taxon>
        <taxon>lamiids</taxon>
        <taxon>Solanales</taxon>
        <taxon>Solanaceae</taxon>
        <taxon>Solanoideae</taxon>
        <taxon>Hyoscyameae</taxon>
        <taxon>Anisodus</taxon>
    </lineage>
</organism>
<keyword evidence="4 6" id="KW-0732">Signal</keyword>
<dbReference type="AlphaFoldDB" id="A0A9Q1REG9"/>
<feature type="signal peptide" evidence="6">
    <location>
        <begin position="1"/>
        <end position="25"/>
    </location>
</feature>
<accession>A0A9Q1REG9</accession>
<dbReference type="GO" id="GO:0005576">
    <property type="term" value="C:extracellular region"/>
    <property type="evidence" value="ECO:0007669"/>
    <property type="project" value="UniProtKB-SubCell"/>
</dbReference>
<keyword evidence="8" id="KW-1185">Reference proteome</keyword>
<evidence type="ECO:0000313" key="7">
    <source>
        <dbReference type="EMBL" id="KAJ8552041.1"/>
    </source>
</evidence>
<comment type="caution">
    <text evidence="7">The sequence shown here is derived from an EMBL/GenBank/DDBJ whole genome shotgun (WGS) entry which is preliminary data.</text>
</comment>